<keyword evidence="2" id="KW-1185">Reference proteome</keyword>
<evidence type="ECO:0000313" key="2">
    <source>
        <dbReference type="Proteomes" id="UP001165960"/>
    </source>
</evidence>
<accession>A0ACC2TVF2</accession>
<dbReference type="Proteomes" id="UP001165960">
    <property type="component" value="Unassembled WGS sequence"/>
</dbReference>
<organism evidence="1 2">
    <name type="scientific">Entomophthora muscae</name>
    <dbReference type="NCBI Taxonomy" id="34485"/>
    <lineage>
        <taxon>Eukaryota</taxon>
        <taxon>Fungi</taxon>
        <taxon>Fungi incertae sedis</taxon>
        <taxon>Zoopagomycota</taxon>
        <taxon>Entomophthoromycotina</taxon>
        <taxon>Entomophthoromycetes</taxon>
        <taxon>Entomophthorales</taxon>
        <taxon>Entomophthoraceae</taxon>
        <taxon>Entomophthora</taxon>
    </lineage>
</organism>
<dbReference type="EMBL" id="QTSX02002145">
    <property type="protein sequence ID" value="KAJ9078539.1"/>
    <property type="molecule type" value="Genomic_DNA"/>
</dbReference>
<protein>
    <submittedName>
        <fullName evidence="1">Uncharacterized protein</fullName>
    </submittedName>
</protein>
<comment type="caution">
    <text evidence="1">The sequence shown here is derived from an EMBL/GenBank/DDBJ whole genome shotgun (WGS) entry which is preliminary data.</text>
</comment>
<gene>
    <name evidence="1" type="ORF">DSO57_1005685</name>
</gene>
<name>A0ACC2TVF2_9FUNG</name>
<proteinExistence type="predicted"/>
<evidence type="ECO:0000313" key="1">
    <source>
        <dbReference type="EMBL" id="KAJ9078539.1"/>
    </source>
</evidence>
<sequence length="254" mass="28267">MRIGLIVALVSAAQGLGTCSSDTLSCSSQPADSCCTPSIGRIVLAQQWIERLGPSDAFTLHGLWPNYCNGTYPPSTGCDSGRVYDNIYQLVQSDYELFPQMQKFWPSYKNDFGNFWTHEWTKHGTCLSTADPQCISEFTPGKDALAYFRMGLKTREKFDLYKALKYQGIVPGRSYPREDIINALAELGGKSILFCKGATINEIQSTFHVQGTDKFIMVDSSPGGNCPSTVIYPRKLPHYPSDMKLVDYSVTTIY</sequence>
<reference evidence="1" key="1">
    <citation type="submission" date="2022-04" db="EMBL/GenBank/DDBJ databases">
        <title>Genome of the entomopathogenic fungus Entomophthora muscae.</title>
        <authorList>
            <person name="Elya C."/>
            <person name="Lovett B.R."/>
            <person name="Lee E."/>
            <person name="Macias A.M."/>
            <person name="Hajek A.E."/>
            <person name="De Bivort B.L."/>
            <person name="Kasson M.T."/>
            <person name="De Fine Licht H.H."/>
            <person name="Stajich J.E."/>
        </authorList>
    </citation>
    <scope>NUCLEOTIDE SEQUENCE</scope>
    <source>
        <strain evidence="1">Berkeley</strain>
    </source>
</reference>